<dbReference type="OrthoDB" id="839202at2"/>
<dbReference type="Proteomes" id="UP000253918">
    <property type="component" value="Unassembled WGS sequence"/>
</dbReference>
<evidence type="ECO:0000313" key="1">
    <source>
        <dbReference type="EMBL" id="RDE05671.1"/>
    </source>
</evidence>
<dbReference type="EMBL" id="QQNB01000002">
    <property type="protein sequence ID" value="RDE05671.1"/>
    <property type="molecule type" value="Genomic_DNA"/>
</dbReference>
<organism evidence="1 2">
    <name type="scientific">Sphingomonas aracearum</name>
    <dbReference type="NCBI Taxonomy" id="2283317"/>
    <lineage>
        <taxon>Bacteria</taxon>
        <taxon>Pseudomonadati</taxon>
        <taxon>Pseudomonadota</taxon>
        <taxon>Alphaproteobacteria</taxon>
        <taxon>Sphingomonadales</taxon>
        <taxon>Sphingomonadaceae</taxon>
        <taxon>Sphingomonas</taxon>
    </lineage>
</organism>
<keyword evidence="2" id="KW-1185">Reference proteome</keyword>
<reference evidence="1 2" key="1">
    <citation type="submission" date="2018-07" db="EMBL/GenBank/DDBJ databases">
        <title>a novel species of Sphingomonas isolated from the rhizosphere soil of Araceae plant.</title>
        <authorList>
            <person name="Zhiyong W."/>
            <person name="Qinglan Z."/>
            <person name="Zhiwei F."/>
            <person name="Ding X."/>
            <person name="Gejiao W."/>
            <person name="Shixue Z."/>
        </authorList>
    </citation>
    <scope>NUCLEOTIDE SEQUENCE [LARGE SCALE GENOMIC DNA]</scope>
    <source>
        <strain evidence="1 2">WZY 27</strain>
    </source>
</reference>
<accession>A0A369W0R2</accession>
<gene>
    <name evidence="1" type="ORF">DVW87_10675</name>
</gene>
<evidence type="ECO:0000313" key="2">
    <source>
        <dbReference type="Proteomes" id="UP000253918"/>
    </source>
</evidence>
<proteinExistence type="predicted"/>
<dbReference type="InterPro" id="IPR011044">
    <property type="entry name" value="Quino_amine_DH_bsu"/>
</dbReference>
<dbReference type="SUPFAM" id="SSF50969">
    <property type="entry name" value="YVTN repeat-like/Quinoprotein amine dehydrogenase"/>
    <property type="match status" value="1"/>
</dbReference>
<sequence length="254" mass="28010">MLLLAIAAQLAAAEVRRLPAPEAHQGVAADGTSVYAIANSAIARIDKASGRRLAQWQGDPARFKHLNSCIVREAALVCVVSNYPDTPMRSRVLWFDRQSLKLRREHDLGHAAGSLTWLDWRDGSWWAGFANYDGKGGEAGRDHRWTALVRYSPAFEEQGRWRFPEAVLDRFAPRSSSGGSWGSDGLLYVTGHDRPELYALRVPAKGDTLELVTTIATPTGGQAIGWDAAEPRLLWSIDRARSELVASRVPELKP</sequence>
<dbReference type="RefSeq" id="WP_114687740.1">
    <property type="nucleotide sequence ID" value="NZ_QQNB01000002.1"/>
</dbReference>
<comment type="caution">
    <text evidence="1">The sequence shown here is derived from an EMBL/GenBank/DDBJ whole genome shotgun (WGS) entry which is preliminary data.</text>
</comment>
<dbReference type="AlphaFoldDB" id="A0A369W0R2"/>
<name>A0A369W0R2_9SPHN</name>
<protein>
    <submittedName>
        <fullName evidence="1">Uncharacterized protein</fullName>
    </submittedName>
</protein>